<comment type="caution">
    <text evidence="1">The sequence shown here is derived from an EMBL/GenBank/DDBJ whole genome shotgun (WGS) entry which is preliminary data.</text>
</comment>
<organism evidence="1 2">
    <name type="scientific">Caerostris extrusa</name>
    <name type="common">Bark spider</name>
    <name type="synonym">Caerostris bankana</name>
    <dbReference type="NCBI Taxonomy" id="172846"/>
    <lineage>
        <taxon>Eukaryota</taxon>
        <taxon>Metazoa</taxon>
        <taxon>Ecdysozoa</taxon>
        <taxon>Arthropoda</taxon>
        <taxon>Chelicerata</taxon>
        <taxon>Arachnida</taxon>
        <taxon>Araneae</taxon>
        <taxon>Araneomorphae</taxon>
        <taxon>Entelegynae</taxon>
        <taxon>Araneoidea</taxon>
        <taxon>Araneidae</taxon>
        <taxon>Caerostris</taxon>
    </lineage>
</organism>
<dbReference type="EMBL" id="BPLR01011005">
    <property type="protein sequence ID" value="GIY43675.1"/>
    <property type="molecule type" value="Genomic_DNA"/>
</dbReference>
<evidence type="ECO:0000313" key="2">
    <source>
        <dbReference type="Proteomes" id="UP001054945"/>
    </source>
</evidence>
<dbReference type="AlphaFoldDB" id="A0AAV4TC27"/>
<keyword evidence="2" id="KW-1185">Reference proteome</keyword>
<evidence type="ECO:0000313" key="1">
    <source>
        <dbReference type="EMBL" id="GIY43675.1"/>
    </source>
</evidence>
<accession>A0AAV4TC27</accession>
<dbReference type="Proteomes" id="UP001054945">
    <property type="component" value="Unassembled WGS sequence"/>
</dbReference>
<gene>
    <name evidence="1" type="ORF">CEXT_572901</name>
</gene>
<proteinExistence type="predicted"/>
<sequence>MKKIQQQTNSNCLTYNEYGFIKPTKHLIKRAPTVPTSQSSFHEQLMVTTTSSSISNFCKMAHGDLVRKHFKQATVVFERASTSSYS</sequence>
<protein>
    <submittedName>
        <fullName evidence="1">Uncharacterized protein</fullName>
    </submittedName>
</protein>
<name>A0AAV4TC27_CAEEX</name>
<reference evidence="1 2" key="1">
    <citation type="submission" date="2021-06" db="EMBL/GenBank/DDBJ databases">
        <title>Caerostris extrusa draft genome.</title>
        <authorList>
            <person name="Kono N."/>
            <person name="Arakawa K."/>
        </authorList>
    </citation>
    <scope>NUCLEOTIDE SEQUENCE [LARGE SCALE GENOMIC DNA]</scope>
</reference>